<name>A0A7W6EIU4_9HYPH</name>
<proteinExistence type="predicted"/>
<accession>A0A7W6EIU4</accession>
<dbReference type="EMBL" id="JACICC010000019">
    <property type="protein sequence ID" value="MBB3811443.1"/>
    <property type="molecule type" value="Genomic_DNA"/>
</dbReference>
<dbReference type="RefSeq" id="WP_124084159.1">
    <property type="nucleotide sequence ID" value="NZ_JACICC010000019.1"/>
</dbReference>
<reference evidence="1 2" key="1">
    <citation type="submission" date="2020-08" db="EMBL/GenBank/DDBJ databases">
        <title>Genomic Encyclopedia of Type Strains, Phase IV (KMG-IV): sequencing the most valuable type-strain genomes for metagenomic binning, comparative biology and taxonomic classification.</title>
        <authorList>
            <person name="Goeker M."/>
        </authorList>
    </citation>
    <scope>NUCLEOTIDE SEQUENCE [LARGE SCALE GENOMIC DNA]</scope>
    <source>
        <strain evidence="1 2">DSM 28760</strain>
    </source>
</reference>
<organism evidence="1 2">
    <name type="scientific">Pseudochelatococcus contaminans</name>
    <dbReference type="NCBI Taxonomy" id="1538103"/>
    <lineage>
        <taxon>Bacteria</taxon>
        <taxon>Pseudomonadati</taxon>
        <taxon>Pseudomonadota</taxon>
        <taxon>Alphaproteobacteria</taxon>
        <taxon>Hyphomicrobiales</taxon>
        <taxon>Chelatococcaceae</taxon>
        <taxon>Pseudochelatococcus</taxon>
    </lineage>
</organism>
<dbReference type="AlphaFoldDB" id="A0A7W6EIU4"/>
<dbReference type="Proteomes" id="UP000537592">
    <property type="component" value="Unassembled WGS sequence"/>
</dbReference>
<evidence type="ECO:0000313" key="1">
    <source>
        <dbReference type="EMBL" id="MBB3811443.1"/>
    </source>
</evidence>
<sequence>MTIPTHCGMPPLHLNIEGLRSHAMLVSIFISEPDVSVEKRKWRSWLVHCLVKTARHYNDARLLILAQISEGQRSTAEMAKGRLLPVFDFAFAMEDCITSLEKAIACIRALSKKGEMPSAFVLALDNERQSLNDFRRQQEHMHSQIAAGQTGDGPILVTLSDDGDSMKLRSLTMSFVALFTLIDAIYRDVASLFPAHDIQSPPSPGGVPQISMSMTIEVVQGESKLPDIPS</sequence>
<protein>
    <submittedName>
        <fullName evidence="1">Uncharacterized protein</fullName>
    </submittedName>
</protein>
<comment type="caution">
    <text evidence="1">The sequence shown here is derived from an EMBL/GenBank/DDBJ whole genome shotgun (WGS) entry which is preliminary data.</text>
</comment>
<gene>
    <name evidence="1" type="ORF">FHS81_003557</name>
</gene>
<keyword evidence="2" id="KW-1185">Reference proteome</keyword>
<evidence type="ECO:0000313" key="2">
    <source>
        <dbReference type="Proteomes" id="UP000537592"/>
    </source>
</evidence>